<gene>
    <name evidence="2" type="ORF">I551_8088</name>
</gene>
<sequence>MRLEYVALAVALALSVLGVVLVMLGAGRLYAPSLRGRRAIMLPAGALVYIAVPPARDFATSGLESGLVLAYLGLLWWMMVCWSQPLRGRSDNPVLIGLLAFVAGCSVLVRPELALIGGLALIMMLIAARSWRRRGLIVLAGGLLPVAYQIFRMGYYGLLVPGTALAKDAAGTNGRRAWST</sequence>
<evidence type="ECO:0000313" key="2">
    <source>
        <dbReference type="EMBL" id="EUA85483.1"/>
    </source>
</evidence>
<name>A0ABN0QLF8_MYCUL</name>
<keyword evidence="1" id="KW-0812">Transmembrane</keyword>
<evidence type="ECO:0000256" key="1">
    <source>
        <dbReference type="SAM" id="Phobius"/>
    </source>
</evidence>
<keyword evidence="1" id="KW-0472">Membrane</keyword>
<dbReference type="EMBL" id="JAOL01000190">
    <property type="protein sequence ID" value="EUA85483.1"/>
    <property type="molecule type" value="Genomic_DNA"/>
</dbReference>
<keyword evidence="1" id="KW-1133">Transmembrane helix</keyword>
<comment type="caution">
    <text evidence="2">The sequence shown here is derived from an EMBL/GenBank/DDBJ whole genome shotgun (WGS) entry which is preliminary data.</text>
</comment>
<organism evidence="2 3">
    <name type="scientific">Mycobacterium ulcerans str. Harvey</name>
    <dbReference type="NCBI Taxonomy" id="1299332"/>
    <lineage>
        <taxon>Bacteria</taxon>
        <taxon>Bacillati</taxon>
        <taxon>Actinomycetota</taxon>
        <taxon>Actinomycetes</taxon>
        <taxon>Mycobacteriales</taxon>
        <taxon>Mycobacteriaceae</taxon>
        <taxon>Mycobacterium</taxon>
        <taxon>Mycobacterium ulcerans group</taxon>
    </lineage>
</organism>
<feature type="transmembrane region" description="Helical" evidence="1">
    <location>
        <begin position="136"/>
        <end position="155"/>
    </location>
</feature>
<protein>
    <submittedName>
        <fullName evidence="2">Membrane protein</fullName>
    </submittedName>
</protein>
<reference evidence="2 3" key="1">
    <citation type="submission" date="2014-01" db="EMBL/GenBank/DDBJ databases">
        <authorList>
            <person name="Dobos K."/>
            <person name="Lenaerts A."/>
            <person name="Ordway D."/>
            <person name="DeGroote M.A."/>
            <person name="Parker T."/>
            <person name="Sizemore C."/>
            <person name="Tallon L.J."/>
            <person name="Sadzewicz L.K."/>
            <person name="Sengamalay N."/>
            <person name="Fraser C.M."/>
            <person name="Hine E."/>
            <person name="Shefchek K.A."/>
            <person name="Das S.P."/>
            <person name="Tettelin H."/>
        </authorList>
    </citation>
    <scope>NUCLEOTIDE SEQUENCE [LARGE SCALE GENOMIC DNA]</scope>
    <source>
        <strain evidence="2 3">Harvey</strain>
    </source>
</reference>
<feature type="transmembrane region" description="Helical" evidence="1">
    <location>
        <begin position="62"/>
        <end position="80"/>
    </location>
</feature>
<dbReference type="Proteomes" id="UP000020681">
    <property type="component" value="Unassembled WGS sequence"/>
</dbReference>
<feature type="transmembrane region" description="Helical" evidence="1">
    <location>
        <begin position="6"/>
        <end position="27"/>
    </location>
</feature>
<keyword evidence="3" id="KW-1185">Reference proteome</keyword>
<proteinExistence type="predicted"/>
<accession>A0ABN0QLF8</accession>
<evidence type="ECO:0000313" key="3">
    <source>
        <dbReference type="Proteomes" id="UP000020681"/>
    </source>
</evidence>